<dbReference type="InterPro" id="IPR007889">
    <property type="entry name" value="HTH_Psq"/>
</dbReference>
<feature type="compositionally biased region" description="Polar residues" evidence="4">
    <location>
        <begin position="305"/>
        <end position="339"/>
    </location>
</feature>
<dbReference type="InterPro" id="IPR000210">
    <property type="entry name" value="BTB/POZ_dom"/>
</dbReference>
<dbReference type="CDD" id="cd18315">
    <property type="entry name" value="BTB_POZ_BAB-like"/>
    <property type="match status" value="1"/>
</dbReference>
<dbReference type="PROSITE" id="PS50097">
    <property type="entry name" value="BTB"/>
    <property type="match status" value="1"/>
</dbReference>
<feature type="compositionally biased region" description="Low complexity" evidence="4">
    <location>
        <begin position="179"/>
        <end position="188"/>
    </location>
</feature>
<dbReference type="AlphaFoldDB" id="A0A3L8DHP8"/>
<feature type="region of interest" description="Disordered" evidence="4">
    <location>
        <begin position="141"/>
        <end position="194"/>
    </location>
</feature>
<name>A0A3L8DHP8_OOCBI</name>
<dbReference type="GO" id="GO:0005634">
    <property type="term" value="C:nucleus"/>
    <property type="evidence" value="ECO:0007669"/>
    <property type="project" value="UniProtKB-SubCell"/>
</dbReference>
<dbReference type="PROSITE" id="PS50960">
    <property type="entry name" value="HTH_PSQ"/>
    <property type="match status" value="1"/>
</dbReference>
<proteinExistence type="predicted"/>
<dbReference type="InterPro" id="IPR051095">
    <property type="entry name" value="Dros_DevTransReg"/>
</dbReference>
<dbReference type="Gene3D" id="3.30.60.190">
    <property type="match status" value="1"/>
</dbReference>
<dbReference type="OrthoDB" id="1925334at2759"/>
<keyword evidence="3" id="KW-0238">DNA-binding</keyword>
<evidence type="ECO:0000259" key="5">
    <source>
        <dbReference type="PROSITE" id="PS50097"/>
    </source>
</evidence>
<comment type="subcellular location">
    <subcellularLocation>
        <location evidence="1 3">Nucleus</location>
    </subcellularLocation>
</comment>
<evidence type="ECO:0008006" key="8">
    <source>
        <dbReference type="Google" id="ProtNLM"/>
    </source>
</evidence>
<feature type="compositionally biased region" description="Polar residues" evidence="4">
    <location>
        <begin position="600"/>
        <end position="616"/>
    </location>
</feature>
<evidence type="ECO:0000256" key="1">
    <source>
        <dbReference type="ARBA" id="ARBA00004123"/>
    </source>
</evidence>
<feature type="domain" description="HTH psq-type" evidence="6">
    <location>
        <begin position="342"/>
        <end position="393"/>
    </location>
</feature>
<gene>
    <name evidence="7" type="ORF">DMN91_008534</name>
</gene>
<dbReference type="PANTHER" id="PTHR23110:SF81">
    <property type="entry name" value="BTB-PROTEIN-VII, ISOFORM F-RELATED"/>
    <property type="match status" value="1"/>
</dbReference>
<dbReference type="GO" id="GO:0006357">
    <property type="term" value="P:regulation of transcription by RNA polymerase II"/>
    <property type="evidence" value="ECO:0007669"/>
    <property type="project" value="TreeGrafter"/>
</dbReference>
<reference evidence="7" key="2">
    <citation type="submission" date="2018-07" db="EMBL/GenBank/DDBJ databases">
        <authorList>
            <person name="Mckenzie S.K."/>
            <person name="Kronauer D.J.C."/>
        </authorList>
    </citation>
    <scope>NUCLEOTIDE SEQUENCE</scope>
    <source>
        <strain evidence="7">Clonal line C1</strain>
    </source>
</reference>
<dbReference type="Pfam" id="PF05225">
    <property type="entry name" value="HTH_psq"/>
    <property type="match status" value="1"/>
</dbReference>
<feature type="region of interest" description="Disordered" evidence="4">
    <location>
        <begin position="391"/>
        <end position="456"/>
    </location>
</feature>
<evidence type="ECO:0000313" key="7">
    <source>
        <dbReference type="EMBL" id="RLU19975.1"/>
    </source>
</evidence>
<feature type="DNA-binding region" description="H-T-H motif" evidence="3">
    <location>
        <begin position="369"/>
        <end position="389"/>
    </location>
</feature>
<feature type="region of interest" description="Disordered" evidence="4">
    <location>
        <begin position="305"/>
        <end position="348"/>
    </location>
</feature>
<dbReference type="InterPro" id="IPR011333">
    <property type="entry name" value="SKP1/BTB/POZ_sf"/>
</dbReference>
<dbReference type="Pfam" id="PF00651">
    <property type="entry name" value="BTB"/>
    <property type="match status" value="1"/>
</dbReference>
<feature type="compositionally biased region" description="Pro residues" evidence="4">
    <location>
        <begin position="410"/>
        <end position="419"/>
    </location>
</feature>
<dbReference type="Gene3D" id="3.30.710.10">
    <property type="entry name" value="Potassium Channel Kv1.1, Chain A"/>
    <property type="match status" value="1"/>
</dbReference>
<dbReference type="SUPFAM" id="SSF54695">
    <property type="entry name" value="POZ domain"/>
    <property type="match status" value="1"/>
</dbReference>
<dbReference type="GO" id="GO:0003677">
    <property type="term" value="F:DNA binding"/>
    <property type="evidence" value="ECO:0007669"/>
    <property type="project" value="UniProtKB-UniRule"/>
</dbReference>
<feature type="compositionally biased region" description="Polar residues" evidence="4">
    <location>
        <begin position="224"/>
        <end position="233"/>
    </location>
</feature>
<reference evidence="7" key="1">
    <citation type="journal article" date="2018" name="Genome Res.">
        <title>The genomic architecture and molecular evolution of ant odorant receptors.</title>
        <authorList>
            <person name="McKenzie S.K."/>
            <person name="Kronauer D.J.C."/>
        </authorList>
    </citation>
    <scope>NUCLEOTIDE SEQUENCE [LARGE SCALE GENOMIC DNA]</scope>
    <source>
        <strain evidence="7">Clonal line C1</strain>
    </source>
</reference>
<sequence length="795" mass="87270">MFLFSCSSWYLQVTHQLVTMSMQQFCLRWNNHQPNFISVFSNLLTNETLVDVTLAAEGRQIQAHKVVLSACSTYFQSLFTMNPCQHPIVILKDIKFSDLKIMVDFMYYGEVNISQDQLPSIIKTAESLKIKGLAEMHTASLTKWPSGSSETGGGDRGESCSPSPSPLSPSFRRKRLRKSSTGSTSGSGDKPEEINEITLVATNIVKPEPLIVSQDSGENLRRPVNTSTESQGSIDEDQISIVRIPWTIMEHTYPRFALSSCQTNLSIQASSAFTTPEITASSTISDQYSSGTSTTGSSCALTNYPNSSHGTLQHTSSGGPSPSAQCPSNCQSPCASPQTAIKRKRSTNPQADENFIRALDAVRYGGIGFCKAARMFGVNNRTLWLEYKKRGYPNNRPSLKSRVKQEVNSSPPPPAPPAQPMNSQSPTPMGPPTTPHSTHNTHSTHTMLTSHSPHTMLSGYIDSRHTDYALPSTTMPINLHGVNYNAIAAKVYLFIIIALHCKQTQVTKRTRLLIRQPRVKKEPSHLSPDGEAGPSPHIVSTSIHLATPTLNLPQTSRSFEESRISPPPHTMLVSHQPNLLTVTTSSNLLTVPQPSYLTKQHSHPLLSTQQPSTSGTYWIHRQHSHPDPLPGRTTSPSIVIEPAPVLKTEEEGYEETSVPILSGTVSEPGTSGISSGGISGGLRVKTTELRRASSSPQVDTSYFHLKSSSSSREPRESAGDQRLGHCPVLRQGPALGCNHCWNTVDDRGRILRRKTKYHCPECQINLCIVPCFQEFHEQQRELNSKLKPLPKTSSV</sequence>
<keyword evidence="2 3" id="KW-0539">Nucleus</keyword>
<feature type="compositionally biased region" description="Low complexity" evidence="4">
    <location>
        <begin position="435"/>
        <end position="455"/>
    </location>
</feature>
<feature type="domain" description="BTB" evidence="5">
    <location>
        <begin position="50"/>
        <end position="115"/>
    </location>
</feature>
<evidence type="ECO:0000256" key="3">
    <source>
        <dbReference type="PROSITE-ProRule" id="PRU00320"/>
    </source>
</evidence>
<feature type="region of interest" description="Disordered" evidence="4">
    <location>
        <begin position="210"/>
        <end position="233"/>
    </location>
</feature>
<evidence type="ECO:0000256" key="2">
    <source>
        <dbReference type="ARBA" id="ARBA00023242"/>
    </source>
</evidence>
<protein>
    <recommendedName>
        <fullName evidence="8">Longitudinals lacking protein</fullName>
    </recommendedName>
</protein>
<organism evidence="7">
    <name type="scientific">Ooceraea biroi</name>
    <name type="common">Clonal raider ant</name>
    <name type="synonym">Cerapachys biroi</name>
    <dbReference type="NCBI Taxonomy" id="2015173"/>
    <lineage>
        <taxon>Eukaryota</taxon>
        <taxon>Metazoa</taxon>
        <taxon>Ecdysozoa</taxon>
        <taxon>Arthropoda</taxon>
        <taxon>Hexapoda</taxon>
        <taxon>Insecta</taxon>
        <taxon>Pterygota</taxon>
        <taxon>Neoptera</taxon>
        <taxon>Endopterygota</taxon>
        <taxon>Hymenoptera</taxon>
        <taxon>Apocrita</taxon>
        <taxon>Aculeata</taxon>
        <taxon>Formicoidea</taxon>
        <taxon>Formicidae</taxon>
        <taxon>Dorylinae</taxon>
        <taxon>Ooceraea</taxon>
    </lineage>
</organism>
<evidence type="ECO:0000259" key="6">
    <source>
        <dbReference type="PROSITE" id="PS50960"/>
    </source>
</evidence>
<accession>A0A3L8DHP8</accession>
<feature type="region of interest" description="Disordered" evidence="4">
    <location>
        <begin position="520"/>
        <end position="539"/>
    </location>
</feature>
<dbReference type="SMART" id="SM00225">
    <property type="entry name" value="BTB"/>
    <property type="match status" value="1"/>
</dbReference>
<evidence type="ECO:0000256" key="4">
    <source>
        <dbReference type="SAM" id="MobiDB-lite"/>
    </source>
</evidence>
<feature type="region of interest" description="Disordered" evidence="4">
    <location>
        <begin position="600"/>
        <end position="723"/>
    </location>
</feature>
<dbReference type="Proteomes" id="UP000279307">
    <property type="component" value="Chromosome 8"/>
</dbReference>
<dbReference type="EMBL" id="QOIP01000008">
    <property type="protein sequence ID" value="RLU19975.1"/>
    <property type="molecule type" value="Genomic_DNA"/>
</dbReference>
<comment type="caution">
    <text evidence="7">The sequence shown here is derived from an EMBL/GenBank/DDBJ whole genome shotgun (WGS) entry which is preliminary data.</text>
</comment>
<feature type="compositionally biased region" description="Basic and acidic residues" evidence="4">
    <location>
        <begin position="712"/>
        <end position="723"/>
    </location>
</feature>
<dbReference type="PANTHER" id="PTHR23110">
    <property type="entry name" value="BTB DOMAIN TRANSCRIPTION FACTOR"/>
    <property type="match status" value="1"/>
</dbReference>